<organism evidence="1 2">
    <name type="scientific">Fusarium torreyae</name>
    <dbReference type="NCBI Taxonomy" id="1237075"/>
    <lineage>
        <taxon>Eukaryota</taxon>
        <taxon>Fungi</taxon>
        <taxon>Dikarya</taxon>
        <taxon>Ascomycota</taxon>
        <taxon>Pezizomycotina</taxon>
        <taxon>Sordariomycetes</taxon>
        <taxon>Hypocreomycetidae</taxon>
        <taxon>Hypocreales</taxon>
        <taxon>Nectriaceae</taxon>
        <taxon>Fusarium</taxon>
    </lineage>
</organism>
<dbReference type="Proteomes" id="UP001152049">
    <property type="component" value="Unassembled WGS sequence"/>
</dbReference>
<proteinExistence type="predicted"/>
<dbReference type="OrthoDB" id="5245302at2759"/>
<protein>
    <submittedName>
        <fullName evidence="1">Uncharacterized protein</fullName>
    </submittedName>
</protein>
<reference evidence="1" key="1">
    <citation type="submission" date="2022-09" db="EMBL/GenBank/DDBJ databases">
        <title>Fusarium specimens isolated from Avocado Roots.</title>
        <authorList>
            <person name="Stajich J."/>
            <person name="Roper C."/>
            <person name="Heimlech-Rivalta G."/>
        </authorList>
    </citation>
    <scope>NUCLEOTIDE SEQUENCE</scope>
    <source>
        <strain evidence="1">CF00136</strain>
    </source>
</reference>
<dbReference type="EMBL" id="JAOQAZ010000041">
    <property type="protein sequence ID" value="KAJ4246852.1"/>
    <property type="molecule type" value="Genomic_DNA"/>
</dbReference>
<name>A0A9W8RPU9_9HYPO</name>
<sequence>MTSAEMRMLDRKSSLSLATVAISLNCCVKMDGKPNPDSGIHGLSVKLHNAFGVDEVDCHGPSQQCSTGLSVPARIAKYAKPTCSNKMVQGADTGSIFTPGTSAFAQGSNTAPTIRSSANKTYV</sequence>
<keyword evidence="2" id="KW-1185">Reference proteome</keyword>
<evidence type="ECO:0000313" key="1">
    <source>
        <dbReference type="EMBL" id="KAJ4246852.1"/>
    </source>
</evidence>
<accession>A0A9W8RPU9</accession>
<gene>
    <name evidence="1" type="ORF">NW762_013404</name>
</gene>
<comment type="caution">
    <text evidence="1">The sequence shown here is derived from an EMBL/GenBank/DDBJ whole genome shotgun (WGS) entry which is preliminary data.</text>
</comment>
<evidence type="ECO:0000313" key="2">
    <source>
        <dbReference type="Proteomes" id="UP001152049"/>
    </source>
</evidence>
<dbReference type="AlphaFoldDB" id="A0A9W8RPU9"/>